<organism evidence="2 3">
    <name type="scientific">Acidiphilium iwatense</name>
    <dbReference type="NCBI Taxonomy" id="768198"/>
    <lineage>
        <taxon>Bacteria</taxon>
        <taxon>Pseudomonadati</taxon>
        <taxon>Pseudomonadota</taxon>
        <taxon>Alphaproteobacteria</taxon>
        <taxon>Acetobacterales</taxon>
        <taxon>Acidocellaceae</taxon>
        <taxon>Acidiphilium</taxon>
    </lineage>
</organism>
<feature type="signal peptide" evidence="1">
    <location>
        <begin position="1"/>
        <end position="29"/>
    </location>
</feature>
<accession>A0ABS9E3R5</accession>
<feature type="chain" id="PRO_5045523024" evidence="1">
    <location>
        <begin position="30"/>
        <end position="420"/>
    </location>
</feature>
<name>A0ABS9E3R5_9PROT</name>
<keyword evidence="3" id="KW-1185">Reference proteome</keyword>
<proteinExistence type="predicted"/>
<dbReference type="EMBL" id="JAKGBZ010000043">
    <property type="protein sequence ID" value="MCF3948224.1"/>
    <property type="molecule type" value="Genomic_DNA"/>
</dbReference>
<dbReference type="Pfam" id="PF10082">
    <property type="entry name" value="BBP2_2"/>
    <property type="match status" value="1"/>
</dbReference>
<sequence length="420" mass="43515">MIQRRRVSRICTVFAGAGFAMLAQGTGWAQTMGRLFPVAVPGYAEAPGVTARSRLHPEYDPAGVAAAGSDFVVYPVLAAGFGFDSAPVPGAGSSAFAAIRPSLRIQDDALGLAGFASADLTRYARGEAADSNDVTAALGFGIPLGPDRMTVGVARAVTAESGLGLAQSGGTAPFRVVMNDGRIAMRLPFGGFDATERLGVSHEVLATAGGIAPAFRDRTVLRESSEIATAPDRVLRWLVLLKAAQARYRGVVPDAGFGNSGAIAALGGFETDAASLWRLRVLAGVMRQGFAGDVAPARITPVFSAGLGWTPDGLISFDLAVSRVAGLESALGTPGTAVTSADLAIAEAYRRNLLLTATIDARAARIGGAAAREIDIDAGATWHVSRAFALKPRLWFALRQNLPGSPPREARATISMVWSP</sequence>
<evidence type="ECO:0000313" key="3">
    <source>
        <dbReference type="Proteomes" id="UP001521209"/>
    </source>
</evidence>
<evidence type="ECO:0000313" key="2">
    <source>
        <dbReference type="EMBL" id="MCF3948224.1"/>
    </source>
</evidence>
<keyword evidence="1" id="KW-0732">Signal</keyword>
<dbReference type="InterPro" id="IPR018759">
    <property type="entry name" value="BBP2_2"/>
</dbReference>
<gene>
    <name evidence="2" type="ORF">L2A60_16235</name>
</gene>
<dbReference type="Proteomes" id="UP001521209">
    <property type="component" value="Unassembled WGS sequence"/>
</dbReference>
<dbReference type="RefSeq" id="WP_235705508.1">
    <property type="nucleotide sequence ID" value="NZ_JAKGBZ010000043.1"/>
</dbReference>
<evidence type="ECO:0000256" key="1">
    <source>
        <dbReference type="SAM" id="SignalP"/>
    </source>
</evidence>
<comment type="caution">
    <text evidence="2">The sequence shown here is derived from an EMBL/GenBank/DDBJ whole genome shotgun (WGS) entry which is preliminary data.</text>
</comment>
<reference evidence="2 3" key="1">
    <citation type="submission" date="2022-01" db="EMBL/GenBank/DDBJ databases">
        <authorList>
            <person name="Won M."/>
            <person name="Kim S.-J."/>
            <person name="Kwon S.-W."/>
        </authorList>
    </citation>
    <scope>NUCLEOTIDE SEQUENCE [LARGE SCALE GENOMIC DNA]</scope>
    <source>
        <strain evidence="2 3">KCTC 23505</strain>
    </source>
</reference>
<protein>
    <submittedName>
        <fullName evidence="2">Outer membrane beta-barrel protein</fullName>
    </submittedName>
</protein>